<dbReference type="Proteomes" id="UP001064048">
    <property type="component" value="Chromosome 18"/>
</dbReference>
<sequence>MYVQTNSEGSPEVASPELTTAQKRRIRRKKLHAARTATSSINQQTINFIDSIRRDISFLQATNSSLVLEIDPLPIKTKCKGENINKPANPKAVTDLGTRTMSSTEKSREEVKAAREAKKLAKQKGKKVNENVKVQETIEVKVTDKTQVGVKKVSPVKGKDEVDKAVPLETKETIGKDKIAGGKPEELGKDVKVDVIEPVEKPVNEVKATTDVEIKSKEQILAERAAKKAAKQNKKKSSEGDAPKVDENMTVKDVVNTLKDIVNVAKEVQDVTAKVQAIHLEVNKPEESSKSKAELKAERRAKQEAQRAAKQAAQKPAEKPKEPPPKAATPAAKDKEKSPKPKTLDRAKSKPQVQRVNWFQHLYEESDKEALQKIAINSNLHPAILKLGVQLSSRVVTGSNARCIALLDALKKMVSDYILPARTEYARGLEAHLAASLEYLWAMRQPTASQTNAVKFFRHHLTQLPHNVDEFDAKKTLHEEIDRYIREQIDMAGEAISIAVRNKINDGDKILTYGCSSLIERILRDAWDAGVKFETFVVGNRVHAHGREMLRRLEARGLPCTYLDITGVSYIMQTISKVIVGAQALLADGSVRGALGTAQTALLARARNVPVLVACETHKVSARVQAAAADHNELGDPDDLIDKSDPNSPLKDWRSNCNLTPLNLMYDVTPPSLVTAVVTELAILPCTSAPVVLRFKLSEYGI</sequence>
<gene>
    <name evidence="1" type="ORF">MSG28_010737</name>
</gene>
<accession>A0ACC0KNR8</accession>
<evidence type="ECO:0000313" key="1">
    <source>
        <dbReference type="EMBL" id="KAI8438103.1"/>
    </source>
</evidence>
<protein>
    <submittedName>
        <fullName evidence="1">Uncharacterized protein</fullName>
    </submittedName>
</protein>
<keyword evidence="2" id="KW-1185">Reference proteome</keyword>
<name>A0ACC0KNR8_CHOFU</name>
<dbReference type="EMBL" id="CM046118">
    <property type="protein sequence ID" value="KAI8438103.1"/>
    <property type="molecule type" value="Genomic_DNA"/>
</dbReference>
<reference evidence="1 2" key="1">
    <citation type="journal article" date="2022" name="Genome Biol. Evol.">
        <title>The Spruce Budworm Genome: Reconstructing the Evolutionary History of Antifreeze Proteins.</title>
        <authorList>
            <person name="Beliveau C."/>
            <person name="Gagne P."/>
            <person name="Picq S."/>
            <person name="Vernygora O."/>
            <person name="Keeling C.I."/>
            <person name="Pinkney K."/>
            <person name="Doucet D."/>
            <person name="Wen F."/>
            <person name="Johnston J.S."/>
            <person name="Maaroufi H."/>
            <person name="Boyle B."/>
            <person name="Laroche J."/>
            <person name="Dewar K."/>
            <person name="Juretic N."/>
            <person name="Blackburn G."/>
            <person name="Nisole A."/>
            <person name="Brunet B."/>
            <person name="Brandao M."/>
            <person name="Lumley L."/>
            <person name="Duan J."/>
            <person name="Quan G."/>
            <person name="Lucarotti C.J."/>
            <person name="Roe A.D."/>
            <person name="Sperling F.A.H."/>
            <person name="Levesque R.C."/>
            <person name="Cusson M."/>
        </authorList>
    </citation>
    <scope>NUCLEOTIDE SEQUENCE [LARGE SCALE GENOMIC DNA]</scope>
    <source>
        <strain evidence="1">Glfc:IPQL:Cfum</strain>
    </source>
</reference>
<comment type="caution">
    <text evidence="1">The sequence shown here is derived from an EMBL/GenBank/DDBJ whole genome shotgun (WGS) entry which is preliminary data.</text>
</comment>
<organism evidence="1 2">
    <name type="scientific">Choristoneura fumiferana</name>
    <name type="common">Spruce budworm moth</name>
    <name type="synonym">Archips fumiferana</name>
    <dbReference type="NCBI Taxonomy" id="7141"/>
    <lineage>
        <taxon>Eukaryota</taxon>
        <taxon>Metazoa</taxon>
        <taxon>Ecdysozoa</taxon>
        <taxon>Arthropoda</taxon>
        <taxon>Hexapoda</taxon>
        <taxon>Insecta</taxon>
        <taxon>Pterygota</taxon>
        <taxon>Neoptera</taxon>
        <taxon>Endopterygota</taxon>
        <taxon>Lepidoptera</taxon>
        <taxon>Glossata</taxon>
        <taxon>Ditrysia</taxon>
        <taxon>Tortricoidea</taxon>
        <taxon>Tortricidae</taxon>
        <taxon>Tortricinae</taxon>
        <taxon>Choristoneura</taxon>
    </lineage>
</organism>
<evidence type="ECO:0000313" key="2">
    <source>
        <dbReference type="Proteomes" id="UP001064048"/>
    </source>
</evidence>
<proteinExistence type="predicted"/>